<dbReference type="AlphaFoldDB" id="A0A6J4UL37"/>
<dbReference type="InterPro" id="IPR000468">
    <property type="entry name" value="Barstar"/>
</dbReference>
<dbReference type="EMBL" id="CADCWE010000199">
    <property type="protein sequence ID" value="CAA9552398.1"/>
    <property type="molecule type" value="Genomic_DNA"/>
</dbReference>
<accession>A0A6J4UL37</accession>
<organism evidence="3">
    <name type="scientific">uncultured Thermomicrobiales bacterium</name>
    <dbReference type="NCBI Taxonomy" id="1645740"/>
    <lineage>
        <taxon>Bacteria</taxon>
        <taxon>Pseudomonadati</taxon>
        <taxon>Thermomicrobiota</taxon>
        <taxon>Thermomicrobia</taxon>
        <taxon>Thermomicrobiales</taxon>
        <taxon>environmental samples</taxon>
    </lineage>
</organism>
<comment type="similarity">
    <text evidence="1">Belongs to the barstar family.</text>
</comment>
<gene>
    <name evidence="3" type="ORF">AVDCRST_MAG73-2988</name>
</gene>
<dbReference type="SUPFAM" id="SSF52038">
    <property type="entry name" value="Barstar-related"/>
    <property type="match status" value="1"/>
</dbReference>
<dbReference type="Pfam" id="PF01337">
    <property type="entry name" value="Barstar"/>
    <property type="match status" value="1"/>
</dbReference>
<evidence type="ECO:0000256" key="1">
    <source>
        <dbReference type="ARBA" id="ARBA00006845"/>
    </source>
</evidence>
<proteinExistence type="inferred from homology"/>
<dbReference type="Gene3D" id="3.30.370.10">
    <property type="entry name" value="Barstar-like"/>
    <property type="match status" value="1"/>
</dbReference>
<dbReference type="InterPro" id="IPR035905">
    <property type="entry name" value="Barstar-like_sf"/>
</dbReference>
<name>A0A6J4UL37_9BACT</name>
<protein>
    <recommendedName>
        <fullName evidence="2">Barstar (barnase inhibitor) domain-containing protein</fullName>
    </recommendedName>
</protein>
<sequence length="135" mass="14157">MSGVTGLKRGALTPGVSWLDPRHRVAAVAAEAAERGYRAFLVDGREIADKAGCVAAISAAIGAPPSVGRNWDALEEALRDLSWAPALGYVLVLDGADRFARTDPAGWATAVDVLRTAAARWAEIGRPFYAVAVGR</sequence>
<evidence type="ECO:0000313" key="3">
    <source>
        <dbReference type="EMBL" id="CAA9552398.1"/>
    </source>
</evidence>
<evidence type="ECO:0000259" key="2">
    <source>
        <dbReference type="Pfam" id="PF01337"/>
    </source>
</evidence>
<reference evidence="3" key="1">
    <citation type="submission" date="2020-02" db="EMBL/GenBank/DDBJ databases">
        <authorList>
            <person name="Meier V. D."/>
        </authorList>
    </citation>
    <scope>NUCLEOTIDE SEQUENCE</scope>
    <source>
        <strain evidence="3">AVDCRST_MAG73</strain>
    </source>
</reference>
<feature type="domain" description="Barstar (barnase inhibitor)" evidence="2">
    <location>
        <begin position="38"/>
        <end position="131"/>
    </location>
</feature>